<keyword evidence="2" id="KW-0472">Membrane</keyword>
<proteinExistence type="predicted"/>
<protein>
    <submittedName>
        <fullName evidence="3">Uncharacterized protein</fullName>
    </submittedName>
</protein>
<dbReference type="AlphaFoldDB" id="A0A6L2ZVK6"/>
<feature type="transmembrane region" description="Helical" evidence="2">
    <location>
        <begin position="79"/>
        <end position="96"/>
    </location>
</feature>
<reference evidence="3 4" key="1">
    <citation type="submission" date="2020-06" db="EMBL/GenBank/DDBJ databases">
        <title>Draft genome sequence of Lactic acid bacteria from Okinawan-style tofu.</title>
        <authorList>
            <person name="Takara I."/>
            <person name="Ikematsu S."/>
        </authorList>
    </citation>
    <scope>NUCLEOTIDE SEQUENCE [LARGE SCALE GENOMIC DNA]</scope>
    <source>
        <strain evidence="4">lg38</strain>
    </source>
</reference>
<evidence type="ECO:0000256" key="1">
    <source>
        <dbReference type="SAM" id="MobiDB-lite"/>
    </source>
</evidence>
<dbReference type="EMBL" id="BLXU01000005">
    <property type="protein sequence ID" value="GFO51675.1"/>
    <property type="molecule type" value="Genomic_DNA"/>
</dbReference>
<gene>
    <name evidence="3" type="ORF">ikelab_09500</name>
</gene>
<feature type="compositionally biased region" description="Low complexity" evidence="1">
    <location>
        <begin position="45"/>
        <end position="60"/>
    </location>
</feature>
<keyword evidence="2" id="KW-1133">Transmembrane helix</keyword>
<dbReference type="Proteomes" id="UP000504756">
    <property type="component" value="Unassembled WGS sequence"/>
</dbReference>
<accession>A0A6L2ZVK6</accession>
<feature type="region of interest" description="Disordered" evidence="1">
    <location>
        <begin position="40"/>
        <end position="64"/>
    </location>
</feature>
<sequence>MKKLRSVLLFLCIGGIFFLPLNFAKADSAVSVTSNVGISFHGKNPEVPNSSSNSSGNDGEVVSHKENDLPALNSARDCSFKFFGVLVLILALVGTLKSKKVFMD</sequence>
<organism evidence="3 4">
    <name type="scientific">Lactococcus garvieae</name>
    <dbReference type="NCBI Taxonomy" id="1363"/>
    <lineage>
        <taxon>Bacteria</taxon>
        <taxon>Bacillati</taxon>
        <taxon>Bacillota</taxon>
        <taxon>Bacilli</taxon>
        <taxon>Lactobacillales</taxon>
        <taxon>Streptococcaceae</taxon>
        <taxon>Lactococcus</taxon>
    </lineage>
</organism>
<name>A0A6L2ZVK6_9LACT</name>
<comment type="caution">
    <text evidence="3">The sequence shown here is derived from an EMBL/GenBank/DDBJ whole genome shotgun (WGS) entry which is preliminary data.</text>
</comment>
<evidence type="ECO:0000313" key="3">
    <source>
        <dbReference type="EMBL" id="GFO51675.1"/>
    </source>
</evidence>
<dbReference type="RefSeq" id="WP_176490243.1">
    <property type="nucleotide sequence ID" value="NZ_BLXU01000005.1"/>
</dbReference>
<evidence type="ECO:0000313" key="4">
    <source>
        <dbReference type="Proteomes" id="UP000504756"/>
    </source>
</evidence>
<keyword evidence="2" id="KW-0812">Transmembrane</keyword>
<evidence type="ECO:0000256" key="2">
    <source>
        <dbReference type="SAM" id="Phobius"/>
    </source>
</evidence>